<dbReference type="Proteomes" id="UP001652626">
    <property type="component" value="Chromosome 22"/>
</dbReference>
<feature type="transmembrane region" description="Helical" evidence="13">
    <location>
        <begin position="520"/>
        <end position="548"/>
    </location>
</feature>
<evidence type="ECO:0000256" key="9">
    <source>
        <dbReference type="ARBA" id="ARBA00023136"/>
    </source>
</evidence>
<dbReference type="GeneID" id="113397646"/>
<keyword evidence="8 12" id="KW-0406">Ion transport</keyword>
<evidence type="ECO:0000256" key="12">
    <source>
        <dbReference type="RuleBase" id="RU000679"/>
    </source>
</evidence>
<dbReference type="PANTHER" id="PTHR11690">
    <property type="entry name" value="AMILORIDE-SENSITIVE SODIUM CHANNEL-RELATED"/>
    <property type="match status" value="1"/>
</dbReference>
<proteinExistence type="inferred from homology"/>
<dbReference type="Pfam" id="PF00858">
    <property type="entry name" value="ASC"/>
    <property type="match status" value="1"/>
</dbReference>
<evidence type="ECO:0000256" key="7">
    <source>
        <dbReference type="ARBA" id="ARBA00023053"/>
    </source>
</evidence>
<keyword evidence="14" id="KW-1185">Reference proteome</keyword>
<evidence type="ECO:0000256" key="10">
    <source>
        <dbReference type="ARBA" id="ARBA00023201"/>
    </source>
</evidence>
<keyword evidence="10 12" id="KW-0739">Sodium transport</keyword>
<dbReference type="PRINTS" id="PR01078">
    <property type="entry name" value="AMINACHANNEL"/>
</dbReference>
<evidence type="ECO:0000256" key="13">
    <source>
        <dbReference type="SAM" id="Phobius"/>
    </source>
</evidence>
<dbReference type="Gene3D" id="1.10.287.770">
    <property type="entry name" value="YojJ-like"/>
    <property type="match status" value="1"/>
</dbReference>
<feature type="transmembrane region" description="Helical" evidence="13">
    <location>
        <begin position="86"/>
        <end position="107"/>
    </location>
</feature>
<keyword evidence="3 12" id="KW-0813">Transport</keyword>
<reference evidence="15" key="1">
    <citation type="submission" date="2025-08" db="UniProtKB">
        <authorList>
            <consortium name="RefSeq"/>
        </authorList>
    </citation>
    <scope>IDENTIFICATION</scope>
    <source>
        <tissue evidence="15">Whole body</tissue>
    </source>
</reference>
<keyword evidence="6 13" id="KW-1133">Transmembrane helix</keyword>
<evidence type="ECO:0000256" key="6">
    <source>
        <dbReference type="ARBA" id="ARBA00022989"/>
    </source>
</evidence>
<comment type="similarity">
    <text evidence="2 12">Belongs to the amiloride-sensitive sodium channel (TC 1.A.6) family.</text>
</comment>
<evidence type="ECO:0000256" key="11">
    <source>
        <dbReference type="ARBA" id="ARBA00023303"/>
    </source>
</evidence>
<evidence type="ECO:0000256" key="2">
    <source>
        <dbReference type="ARBA" id="ARBA00007193"/>
    </source>
</evidence>
<keyword evidence="5 12" id="KW-0812">Transmembrane</keyword>
<organism evidence="14 15">
    <name type="scientific">Vanessa tameamea</name>
    <name type="common">Kamehameha butterfly</name>
    <dbReference type="NCBI Taxonomy" id="334116"/>
    <lineage>
        <taxon>Eukaryota</taxon>
        <taxon>Metazoa</taxon>
        <taxon>Ecdysozoa</taxon>
        <taxon>Arthropoda</taxon>
        <taxon>Hexapoda</taxon>
        <taxon>Insecta</taxon>
        <taxon>Pterygota</taxon>
        <taxon>Neoptera</taxon>
        <taxon>Endopterygota</taxon>
        <taxon>Lepidoptera</taxon>
        <taxon>Glossata</taxon>
        <taxon>Ditrysia</taxon>
        <taxon>Papilionoidea</taxon>
        <taxon>Nymphalidae</taxon>
        <taxon>Nymphalinae</taxon>
        <taxon>Vanessa</taxon>
    </lineage>
</organism>
<keyword evidence="9 13" id="KW-0472">Membrane</keyword>
<evidence type="ECO:0000256" key="1">
    <source>
        <dbReference type="ARBA" id="ARBA00004141"/>
    </source>
</evidence>
<evidence type="ECO:0000256" key="3">
    <source>
        <dbReference type="ARBA" id="ARBA00022448"/>
    </source>
</evidence>
<evidence type="ECO:0000313" key="14">
    <source>
        <dbReference type="Proteomes" id="UP001652626"/>
    </source>
</evidence>
<comment type="subcellular location">
    <subcellularLocation>
        <location evidence="1">Membrane</location>
        <topology evidence="1">Multi-pass membrane protein</topology>
    </subcellularLocation>
</comment>
<accession>A0ABM4AT44</accession>
<dbReference type="PANTHER" id="PTHR11690:SF288">
    <property type="entry name" value="AMILORIDE-SENSITIVE NA+ CHANNEL-RELATED"/>
    <property type="match status" value="1"/>
</dbReference>
<protein>
    <submittedName>
        <fullName evidence="15">Pickpocket protein 28-like</fullName>
    </submittedName>
</protein>
<keyword evidence="11 12" id="KW-0407">Ion channel</keyword>
<dbReference type="InterPro" id="IPR001873">
    <property type="entry name" value="ENaC"/>
</dbReference>
<evidence type="ECO:0000256" key="8">
    <source>
        <dbReference type="ARBA" id="ARBA00023065"/>
    </source>
</evidence>
<dbReference type="Gene3D" id="2.60.470.10">
    <property type="entry name" value="Acid-sensing ion channels like domains"/>
    <property type="match status" value="1"/>
</dbReference>
<keyword evidence="7" id="KW-0915">Sodium</keyword>
<evidence type="ECO:0000256" key="5">
    <source>
        <dbReference type="ARBA" id="ARBA00022692"/>
    </source>
</evidence>
<sequence length="565" mass="65655">MKRKDYITGSQYLRDFYIKDFKYISPEVLRNKKNDTKSSGRTEACTLFVKLWLREVLRGFKQFLYEGSLHGVKYIFEPSFSHNERVTWIVIVVISISICAMNIIQLVCKWTSTPFVNVIDSLPTPIWAVPFPSVVLCPHLHIKLSFANVSKLNDMENFFASLVCPQMDERKFEREQRLNVVENKMLQDFILKGSPTCSDLVKVCHWRSGYDTAWFRNDCCEKLLKPIFTEYGLCYTFNSLPLNGMTNETIAWQKTFNRISSSDPLEWDLDSGYPKVFPPKPGTLPLRVMASGEVNGLSIELYLNTSEHQYDCDGNNVGFNVLISSPTDHVYTSTILRLPMDRMTTIEVSPITYKTDTSLRALSPDQRQCFFQNERKLQYYEFYTDTNCKLDLRIRETMKHCRCVLYNWPRKYVWNPICSTKLDFQCVAEVKVKVGEQLIYAYYADSEEQRQPHEGATSCYPACNDILYSTQVYYSDLIRDHNSGKTNVGKSNKGEKTHINIHFYDDMFLGQHRHAQYDDYYFAGAIGGLLSLFLGFSIISVAELVYFVMLKPIHIAFKDSYYKKR</sequence>
<keyword evidence="4 12" id="KW-0894">Sodium channel</keyword>
<evidence type="ECO:0000313" key="15">
    <source>
        <dbReference type="RefSeq" id="XP_064074471.1"/>
    </source>
</evidence>
<evidence type="ECO:0000256" key="4">
    <source>
        <dbReference type="ARBA" id="ARBA00022461"/>
    </source>
</evidence>
<gene>
    <name evidence="15" type="primary">LOC113397646</name>
</gene>
<name>A0ABM4AT44_VANTA</name>
<dbReference type="RefSeq" id="XP_064074471.1">
    <property type="nucleotide sequence ID" value="XM_064218401.1"/>
</dbReference>